<proteinExistence type="predicted"/>
<comment type="caution">
    <text evidence="2">The sequence shown here is derived from an EMBL/GenBank/DDBJ whole genome shotgun (WGS) entry which is preliminary data.</text>
</comment>
<protein>
    <submittedName>
        <fullName evidence="2">Uncharacterized protein</fullName>
    </submittedName>
</protein>
<dbReference type="Proteomes" id="UP000658793">
    <property type="component" value="Unassembled WGS sequence"/>
</dbReference>
<feature type="signal peptide" evidence="1">
    <location>
        <begin position="1"/>
        <end position="20"/>
    </location>
</feature>
<sequence>MKKLLLSLALLIGLITNAQDAEYLNTIKNLSSAEAAIQMTNDLIKDASEPLRLYKSKEFPEYSIFVVQYVPAALTDEEIEKNKEKLTDQFVIFQFKYWNEGEDKNLKITGTKKYAFSDVRGFYLNLFPFWKKHIDASADKEELSKKGYAHKSPYYFSGSNGNWKLKG</sequence>
<dbReference type="EMBL" id="BMGA01000008">
    <property type="protein sequence ID" value="GGA84555.1"/>
    <property type="molecule type" value="Genomic_DNA"/>
</dbReference>
<keyword evidence="1" id="KW-0732">Signal</keyword>
<evidence type="ECO:0000256" key="1">
    <source>
        <dbReference type="SAM" id="SignalP"/>
    </source>
</evidence>
<dbReference type="RefSeq" id="WP_188494848.1">
    <property type="nucleotide sequence ID" value="NZ_BMGA01000008.1"/>
</dbReference>
<keyword evidence="3" id="KW-1185">Reference proteome</keyword>
<reference evidence="3" key="1">
    <citation type="journal article" date="2019" name="Int. J. Syst. Evol. Microbiol.">
        <title>The Global Catalogue of Microorganisms (GCM) 10K type strain sequencing project: providing services to taxonomists for standard genome sequencing and annotation.</title>
        <authorList>
            <consortium name="The Broad Institute Genomics Platform"/>
            <consortium name="The Broad Institute Genome Sequencing Center for Infectious Disease"/>
            <person name="Wu L."/>
            <person name="Ma J."/>
        </authorList>
    </citation>
    <scope>NUCLEOTIDE SEQUENCE [LARGE SCALE GENOMIC DNA]</scope>
    <source>
        <strain evidence="3">CGMCC 1.12811</strain>
    </source>
</reference>
<evidence type="ECO:0000313" key="2">
    <source>
        <dbReference type="EMBL" id="GGA84555.1"/>
    </source>
</evidence>
<feature type="chain" id="PRO_5045558856" evidence="1">
    <location>
        <begin position="21"/>
        <end position="167"/>
    </location>
</feature>
<evidence type="ECO:0000313" key="3">
    <source>
        <dbReference type="Proteomes" id="UP000658793"/>
    </source>
</evidence>
<accession>A0ABQ1HPT5</accession>
<name>A0ABQ1HPT5_9FLAO</name>
<organism evidence="2 3">
    <name type="scientific">Flavobacterium palustre</name>
    <dbReference type="NCBI Taxonomy" id="1476463"/>
    <lineage>
        <taxon>Bacteria</taxon>
        <taxon>Pseudomonadati</taxon>
        <taxon>Bacteroidota</taxon>
        <taxon>Flavobacteriia</taxon>
        <taxon>Flavobacteriales</taxon>
        <taxon>Flavobacteriaceae</taxon>
        <taxon>Flavobacterium</taxon>
    </lineage>
</organism>
<gene>
    <name evidence="2" type="ORF">GCM10008015_26680</name>
</gene>